<keyword evidence="1" id="KW-0472">Membrane</keyword>
<comment type="caution">
    <text evidence="2">The sequence shown here is derived from an EMBL/GenBank/DDBJ whole genome shotgun (WGS) entry which is preliminary data.</text>
</comment>
<accession>A0A7J5YAV0</accession>
<evidence type="ECO:0000313" key="2">
    <source>
        <dbReference type="EMBL" id="KAF3846253.1"/>
    </source>
</evidence>
<keyword evidence="3" id="KW-1185">Reference proteome</keyword>
<dbReference type="Proteomes" id="UP000518266">
    <property type="component" value="Unassembled WGS sequence"/>
</dbReference>
<dbReference type="EMBL" id="JAAKFY010000014">
    <property type="protein sequence ID" value="KAF3846253.1"/>
    <property type="molecule type" value="Genomic_DNA"/>
</dbReference>
<evidence type="ECO:0000256" key="1">
    <source>
        <dbReference type="SAM" id="Phobius"/>
    </source>
</evidence>
<protein>
    <submittedName>
        <fullName evidence="2">Uncharacterized protein</fullName>
    </submittedName>
</protein>
<feature type="transmembrane region" description="Helical" evidence="1">
    <location>
        <begin position="12"/>
        <end position="34"/>
    </location>
</feature>
<keyword evidence="1" id="KW-0812">Transmembrane</keyword>
<organism evidence="2 3">
    <name type="scientific">Dissostichus mawsoni</name>
    <name type="common">Antarctic cod</name>
    <dbReference type="NCBI Taxonomy" id="36200"/>
    <lineage>
        <taxon>Eukaryota</taxon>
        <taxon>Metazoa</taxon>
        <taxon>Chordata</taxon>
        <taxon>Craniata</taxon>
        <taxon>Vertebrata</taxon>
        <taxon>Euteleostomi</taxon>
        <taxon>Actinopterygii</taxon>
        <taxon>Neopterygii</taxon>
        <taxon>Teleostei</taxon>
        <taxon>Neoteleostei</taxon>
        <taxon>Acanthomorphata</taxon>
        <taxon>Eupercaria</taxon>
        <taxon>Perciformes</taxon>
        <taxon>Notothenioidei</taxon>
        <taxon>Nototheniidae</taxon>
        <taxon>Dissostichus</taxon>
    </lineage>
</organism>
<keyword evidence="1" id="KW-1133">Transmembrane helix</keyword>
<evidence type="ECO:0000313" key="3">
    <source>
        <dbReference type="Proteomes" id="UP000518266"/>
    </source>
</evidence>
<dbReference type="OrthoDB" id="8043378at2759"/>
<proteinExistence type="predicted"/>
<gene>
    <name evidence="2" type="ORF">F7725_003331</name>
</gene>
<name>A0A7J5YAV0_DISMA</name>
<dbReference type="AlphaFoldDB" id="A0A7J5YAV0"/>
<sequence>MADFLGDFLISVFLKLALLSGGVLVLLVLGHQVVHVAFCLCELHLIHALPGVPVEEGLTTEHGGELLRDALEELLNGGAVADKRGSHFEATGRDVSSVFSTSWWTESGVVGLHHGVGHLGRRHHAEGVHDAVGVLLADLADEQSAHARASTATQGVSELEALEAITALRLFPHDIQDGVHQLGSLSVVALGLLTKDEVIRSEDLPEGTRPD</sequence>
<reference evidence="2 3" key="1">
    <citation type="submission" date="2020-03" db="EMBL/GenBank/DDBJ databases">
        <title>Dissostichus mawsoni Genome sequencing and assembly.</title>
        <authorList>
            <person name="Park H."/>
        </authorList>
    </citation>
    <scope>NUCLEOTIDE SEQUENCE [LARGE SCALE GENOMIC DNA]</scope>
    <source>
        <strain evidence="2">DM0001</strain>
        <tissue evidence="2">Muscle</tissue>
    </source>
</reference>